<keyword evidence="5" id="KW-1185">Reference proteome</keyword>
<dbReference type="EMBL" id="CP031150">
    <property type="protein sequence ID" value="AXG07776.1"/>
    <property type="molecule type" value="Genomic_DNA"/>
</dbReference>
<dbReference type="PANTHER" id="PTHR39186:SF1">
    <property type="entry name" value="DUF2071 DOMAIN-CONTAINING PROTEIN"/>
    <property type="match status" value="1"/>
</dbReference>
<evidence type="ECO:0000256" key="1">
    <source>
        <dbReference type="SAM" id="MobiDB-lite"/>
    </source>
</evidence>
<dbReference type="Pfam" id="PF09844">
    <property type="entry name" value="DUF2071"/>
    <property type="match status" value="1"/>
</dbReference>
<dbReference type="Proteomes" id="UP000252985">
    <property type="component" value="Chromosome"/>
</dbReference>
<sequence>MLRSLASLAPWQKLDQKPSSLPPRDGEPSRFGRFSARSLPAVTRGRRTSRQPASDRSRCAPTPTVPPVLTVTGRDVLFAHWPLDSAVVESRVPDALDVATFDGSAWVSALAIEVRGFGPGPVRLPRRLERGLPQLVFRTYVTLDGQLGVYFLSLDTGARLPAAVGRRAFGIPIHRASMRITRRDETVTFRSRRDGDPPAVFHARYRPTGEPYRAEPDSFEAFGIEHFRYFLPADEDRRVGTGRRSGGGVRVGELDREPWDLRSVDATIRANGLFEAADLPAPTADPVVHYSPGFEMRVEPLRAASTTESGLRPDAK</sequence>
<proteinExistence type="predicted"/>
<name>A0A345E6F4_9EURY</name>
<dbReference type="PANTHER" id="PTHR39186">
    <property type="entry name" value="DUF2071 FAMILY PROTEIN"/>
    <property type="match status" value="1"/>
</dbReference>
<dbReference type="Gene3D" id="2.40.400.10">
    <property type="entry name" value="Acetoacetate decarboxylase-like"/>
    <property type="match status" value="1"/>
</dbReference>
<accession>A0A345EG71</accession>
<reference evidence="2 5" key="2">
    <citation type="submission" date="2018-07" db="EMBL/GenBank/DDBJ databases">
        <title>Genome sequences of Haloplanus sp. CBA1113.</title>
        <authorList>
            <person name="Kim Y.B."/>
            <person name="Roh S.W."/>
        </authorList>
    </citation>
    <scope>NUCLEOTIDE SEQUENCE [LARGE SCALE GENOMIC DNA]</scope>
    <source>
        <strain evidence="2 5">CBA1113</strain>
    </source>
</reference>
<gene>
    <name evidence="3" type="ORF">DU484_15800</name>
    <name evidence="2" type="ORF">DU500_15820</name>
</gene>
<dbReference type="SUPFAM" id="SSF160104">
    <property type="entry name" value="Acetoacetate decarboxylase-like"/>
    <property type="match status" value="1"/>
</dbReference>
<evidence type="ECO:0000313" key="3">
    <source>
        <dbReference type="EMBL" id="AXG11193.1"/>
    </source>
</evidence>
<dbReference type="EMBL" id="CP031148">
    <property type="protein sequence ID" value="AXG11193.1"/>
    <property type="molecule type" value="Genomic_DNA"/>
</dbReference>
<organism evidence="2 5">
    <name type="scientific">Haloplanus rubicundus</name>
    <dbReference type="NCBI Taxonomy" id="1547898"/>
    <lineage>
        <taxon>Archaea</taxon>
        <taxon>Methanobacteriati</taxon>
        <taxon>Methanobacteriota</taxon>
        <taxon>Stenosarchaea group</taxon>
        <taxon>Halobacteria</taxon>
        <taxon>Halobacteriales</taxon>
        <taxon>Haloferacaceae</taxon>
        <taxon>Haloplanus</taxon>
    </lineage>
</organism>
<dbReference type="KEGG" id="haq:DU484_15800"/>
<evidence type="ECO:0000313" key="4">
    <source>
        <dbReference type="Proteomes" id="UP000252985"/>
    </source>
</evidence>
<reference evidence="3 4" key="1">
    <citation type="submission" date="2018-07" db="EMBL/GenBank/DDBJ databases">
        <title>Genome sequences of Haloplanus sp. CBA1112.</title>
        <authorList>
            <person name="Kim Y.B."/>
            <person name="Roh S.W."/>
        </authorList>
    </citation>
    <scope>NUCLEOTIDE SEQUENCE [LARGE SCALE GENOMIC DNA]</scope>
    <source>
        <strain evidence="3 4">CBA1112</strain>
    </source>
</reference>
<dbReference type="KEGG" id="haj:DU500_15820"/>
<dbReference type="InterPro" id="IPR018644">
    <property type="entry name" value="DUF2071"/>
</dbReference>
<evidence type="ECO:0000313" key="5">
    <source>
        <dbReference type="Proteomes" id="UP000253273"/>
    </source>
</evidence>
<dbReference type="Proteomes" id="UP000253273">
    <property type="component" value="Chromosome"/>
</dbReference>
<dbReference type="AlphaFoldDB" id="A0A345E6F4"/>
<protein>
    <submittedName>
        <fullName evidence="2">DUF2071 domain-containing protein</fullName>
    </submittedName>
</protein>
<dbReference type="InterPro" id="IPR023375">
    <property type="entry name" value="ADC_dom_sf"/>
</dbReference>
<accession>A0A345E6F4</accession>
<feature type="region of interest" description="Disordered" evidence="1">
    <location>
        <begin position="1"/>
        <end position="65"/>
    </location>
</feature>
<evidence type="ECO:0000313" key="2">
    <source>
        <dbReference type="EMBL" id="AXG07776.1"/>
    </source>
</evidence>